<evidence type="ECO:0000313" key="2">
    <source>
        <dbReference type="Proteomes" id="UP000523795"/>
    </source>
</evidence>
<name>A0ABX1JTV6_9MICC</name>
<sequence>DAGRIADLPPARLPNYDVLPVRPELTPESGCLSSDAQATADKGGILLKRASAGMAAALEHEFLGGGPR</sequence>
<evidence type="ECO:0000313" key="1">
    <source>
        <dbReference type="EMBL" id="NKX52753.1"/>
    </source>
</evidence>
<dbReference type="InterPro" id="IPR024087">
    <property type="entry name" value="Creatininase-like_sf"/>
</dbReference>
<organism evidence="1 2">
    <name type="scientific">Arthrobacter deserti</name>
    <dbReference type="NCBI Taxonomy" id="1742687"/>
    <lineage>
        <taxon>Bacteria</taxon>
        <taxon>Bacillati</taxon>
        <taxon>Actinomycetota</taxon>
        <taxon>Actinomycetes</taxon>
        <taxon>Micrococcales</taxon>
        <taxon>Micrococcaceae</taxon>
        <taxon>Arthrobacter</taxon>
    </lineage>
</organism>
<gene>
    <name evidence="1" type="ORF">HER39_19685</name>
</gene>
<keyword evidence="2" id="KW-1185">Reference proteome</keyword>
<comment type="caution">
    <text evidence="1">The sequence shown here is derived from an EMBL/GenBank/DDBJ whole genome shotgun (WGS) entry which is preliminary data.</text>
</comment>
<accession>A0ABX1JTV6</accession>
<dbReference type="SUPFAM" id="SSF102215">
    <property type="entry name" value="Creatininase"/>
    <property type="match status" value="1"/>
</dbReference>
<dbReference type="EMBL" id="JAAZSR010000714">
    <property type="protein sequence ID" value="NKX52753.1"/>
    <property type="molecule type" value="Genomic_DNA"/>
</dbReference>
<proteinExistence type="predicted"/>
<dbReference type="Gene3D" id="3.40.50.10310">
    <property type="entry name" value="Creatininase"/>
    <property type="match status" value="1"/>
</dbReference>
<protein>
    <submittedName>
        <fullName evidence="1">Creatininase</fullName>
    </submittedName>
</protein>
<feature type="non-terminal residue" evidence="1">
    <location>
        <position position="1"/>
    </location>
</feature>
<reference evidence="1 2" key="1">
    <citation type="submission" date="2020-04" db="EMBL/GenBank/DDBJ databases">
        <authorList>
            <person name="Liu S."/>
        </authorList>
    </citation>
    <scope>NUCLEOTIDE SEQUENCE [LARGE SCALE GENOMIC DNA]</scope>
    <source>
        <strain evidence="1 2">CGMCC 1.15091</strain>
    </source>
</reference>
<dbReference type="Proteomes" id="UP000523795">
    <property type="component" value="Unassembled WGS sequence"/>
</dbReference>